<dbReference type="OrthoDB" id="9946895at2759"/>
<evidence type="ECO:0000256" key="1">
    <source>
        <dbReference type="SAM" id="Coils"/>
    </source>
</evidence>
<organism evidence="3 4">
    <name type="scientific">Anaeromyces robustus</name>
    <dbReference type="NCBI Taxonomy" id="1754192"/>
    <lineage>
        <taxon>Eukaryota</taxon>
        <taxon>Fungi</taxon>
        <taxon>Fungi incertae sedis</taxon>
        <taxon>Chytridiomycota</taxon>
        <taxon>Chytridiomycota incertae sedis</taxon>
        <taxon>Neocallimastigomycetes</taxon>
        <taxon>Neocallimastigales</taxon>
        <taxon>Neocallimastigaceae</taxon>
        <taxon>Anaeromyces</taxon>
    </lineage>
</organism>
<protein>
    <recommendedName>
        <fullName evidence="5">Fibrous sheath-interacting protein 1</fullName>
    </recommendedName>
</protein>
<evidence type="ECO:0000313" key="4">
    <source>
        <dbReference type="Proteomes" id="UP000193944"/>
    </source>
</evidence>
<sequence>MKPIKNIRNNQEKPSLIKLSNEEDDRPLLSIKNKNENSLILPPSSSQNNNNITNKSLLRNHYQSIDKNNNNKKLEQEIDDSNKIDKIKNKTTGNNKNDTHNNHNNNNNNNNNKSFISNKNNRYEENEEWLLKNTDKLIRNLFDRQKKWEDTRSEIQQSIEKIKNDENNDSPENKALSEKEKKDRETKRKIELGLNKIKKLDEILEQKYMFEKELKEKNSSQEFLSETDKQFLMKYDIEVPTTFLKDEILEKQKKIPLLKREESSANLLLNYSTHEIQSLINKNENENENENEKEEKENNEDKENNEEEKEEEEEEEEYFNPTKQNIIKKVVDFSTENQKDKDRLKILFSNKTFLTETKSLPISMFISKPDIDDIDIDLDDDPELLKLKMGGDARYYYALTDEEKLRLEAILQLPDEELETSSAYIINHKEGEKVEKGEKEGTVEGKENNKEIKKEKEKENENSIPKEILVDPDDYIKNDSKKTLKNGYLPSVEEFNTLKDINEKLHKLVPASEWLKRKTESNLFNTSLLSNNNNQNNNNTQPSMMNFGFWSSQNNLDYNGNSQVSLFSNHSTISNKSNVQDSVYSGREKRENKKKMKEINEKLSELQQLRNNFESEYNIYEKQNEDEILKYESIFDKLDMKEIESQIELANEKLLSMNLDSATIEEKNNLFSIDFEKGDSESILDQIDIKKMESEIELDNQRLEKMKSESILTKDFLLLDKDKEKEIGQEQEQQQQEEEEEEEEEFNGGNLELYTTENADKVTSKSITKAATINDTIIHQDTNTNTDMITTTTTTTSTTTNNTNINDDNTTNTNT</sequence>
<dbReference type="Proteomes" id="UP000193944">
    <property type="component" value="Unassembled WGS sequence"/>
</dbReference>
<gene>
    <name evidence="3" type="ORF">BCR32DRAFT_266809</name>
</gene>
<feature type="region of interest" description="Disordered" evidence="2">
    <location>
        <begin position="1"/>
        <end position="21"/>
    </location>
</feature>
<evidence type="ECO:0000256" key="2">
    <source>
        <dbReference type="SAM" id="MobiDB-lite"/>
    </source>
</evidence>
<keyword evidence="4" id="KW-1185">Reference proteome</keyword>
<feature type="compositionally biased region" description="Basic and acidic residues" evidence="2">
    <location>
        <begin position="160"/>
        <end position="186"/>
    </location>
</feature>
<feature type="region of interest" description="Disordered" evidence="2">
    <location>
        <begin position="68"/>
        <end position="117"/>
    </location>
</feature>
<feature type="region of interest" description="Disordered" evidence="2">
    <location>
        <begin position="726"/>
        <end position="758"/>
    </location>
</feature>
<comment type="caution">
    <text evidence="3">The sequence shown here is derived from an EMBL/GenBank/DDBJ whole genome shotgun (WGS) entry which is preliminary data.</text>
</comment>
<evidence type="ECO:0008006" key="5">
    <source>
        <dbReference type="Google" id="ProtNLM"/>
    </source>
</evidence>
<feature type="region of interest" description="Disordered" evidence="2">
    <location>
        <begin position="433"/>
        <end position="460"/>
    </location>
</feature>
<dbReference type="EMBL" id="MCFG01000068">
    <property type="protein sequence ID" value="ORX83652.1"/>
    <property type="molecule type" value="Genomic_DNA"/>
</dbReference>
<feature type="compositionally biased region" description="Basic and acidic residues" evidence="2">
    <location>
        <begin position="72"/>
        <end position="88"/>
    </location>
</feature>
<feature type="region of interest" description="Disordered" evidence="2">
    <location>
        <begin position="159"/>
        <end position="186"/>
    </location>
</feature>
<keyword evidence="1" id="KW-0175">Coiled coil</keyword>
<reference evidence="3 4" key="1">
    <citation type="submission" date="2016-08" db="EMBL/GenBank/DDBJ databases">
        <title>A Parts List for Fungal Cellulosomes Revealed by Comparative Genomics.</title>
        <authorList>
            <consortium name="DOE Joint Genome Institute"/>
            <person name="Haitjema C.H."/>
            <person name="Gilmore S.P."/>
            <person name="Henske J.K."/>
            <person name="Solomon K.V."/>
            <person name="De Groot R."/>
            <person name="Kuo A."/>
            <person name="Mondo S.J."/>
            <person name="Salamov A.A."/>
            <person name="Labutti K."/>
            <person name="Zhao Z."/>
            <person name="Chiniquy J."/>
            <person name="Barry K."/>
            <person name="Brewer H.M."/>
            <person name="Purvine S.O."/>
            <person name="Wright A.T."/>
            <person name="Boxma B."/>
            <person name="Van Alen T."/>
            <person name="Hackstein J.H."/>
            <person name="Baker S.E."/>
            <person name="Grigoriev I.V."/>
            <person name="O'Malley M.A."/>
        </authorList>
    </citation>
    <scope>NUCLEOTIDE SEQUENCE [LARGE SCALE GENOMIC DNA]</scope>
    <source>
        <strain evidence="3 4">S4</strain>
    </source>
</reference>
<proteinExistence type="predicted"/>
<accession>A0A1Y1XD93</accession>
<dbReference type="AlphaFoldDB" id="A0A1Y1XD93"/>
<name>A0A1Y1XD93_9FUNG</name>
<feature type="compositionally biased region" description="Basic and acidic residues" evidence="2">
    <location>
        <begin position="293"/>
        <end position="302"/>
    </location>
</feature>
<feature type="compositionally biased region" description="Acidic residues" evidence="2">
    <location>
        <begin position="303"/>
        <end position="318"/>
    </location>
</feature>
<feature type="coiled-coil region" evidence="1">
    <location>
        <begin position="589"/>
        <end position="660"/>
    </location>
</feature>
<evidence type="ECO:0000313" key="3">
    <source>
        <dbReference type="EMBL" id="ORX83652.1"/>
    </source>
</evidence>
<reference evidence="3 4" key="2">
    <citation type="submission" date="2016-08" db="EMBL/GenBank/DDBJ databases">
        <title>Pervasive Adenine N6-methylation of Active Genes in Fungi.</title>
        <authorList>
            <consortium name="DOE Joint Genome Institute"/>
            <person name="Mondo S.J."/>
            <person name="Dannebaum R.O."/>
            <person name="Kuo R.C."/>
            <person name="Labutti K."/>
            <person name="Haridas S."/>
            <person name="Kuo A."/>
            <person name="Salamov A."/>
            <person name="Ahrendt S.R."/>
            <person name="Lipzen A."/>
            <person name="Sullivan W."/>
            <person name="Andreopoulos W.B."/>
            <person name="Clum A."/>
            <person name="Lindquist E."/>
            <person name="Daum C."/>
            <person name="Ramamoorthy G.K."/>
            <person name="Gryganskyi A."/>
            <person name="Culley D."/>
            <person name="Magnuson J.K."/>
            <person name="James T.Y."/>
            <person name="O'Malley M.A."/>
            <person name="Stajich J.E."/>
            <person name="Spatafora J.W."/>
            <person name="Visel A."/>
            <person name="Grigoriev I.V."/>
        </authorList>
    </citation>
    <scope>NUCLEOTIDE SEQUENCE [LARGE SCALE GENOMIC DNA]</scope>
    <source>
        <strain evidence="3 4">S4</strain>
    </source>
</reference>
<feature type="compositionally biased region" description="Acidic residues" evidence="2">
    <location>
        <begin position="735"/>
        <end position="746"/>
    </location>
</feature>
<feature type="region of interest" description="Disordered" evidence="2">
    <location>
        <begin position="793"/>
        <end position="815"/>
    </location>
</feature>
<feature type="compositionally biased region" description="Low complexity" evidence="2">
    <location>
        <begin position="90"/>
        <end position="117"/>
    </location>
</feature>
<feature type="region of interest" description="Disordered" evidence="2">
    <location>
        <begin position="280"/>
        <end position="321"/>
    </location>
</feature>